<dbReference type="Proteomes" id="UP000001730">
    <property type="component" value="Chromosome 1"/>
</dbReference>
<gene>
    <name evidence="1" type="ordered locus">VSAL_I1373</name>
</gene>
<reference evidence="1 2" key="1">
    <citation type="journal article" date="2008" name="BMC Genomics">
        <title>The genome sequence of the fish pathogen Aliivibrio salmonicida strain LFI1238 shows extensive evidence of gene decay.</title>
        <authorList>
            <person name="Hjerde E."/>
            <person name="Lorentzen M.S."/>
            <person name="Holden M.T."/>
            <person name="Seeger K."/>
            <person name="Paulsen S."/>
            <person name="Bason N."/>
            <person name="Churcher C."/>
            <person name="Harris D."/>
            <person name="Norbertczak H."/>
            <person name="Quail M.A."/>
            <person name="Sanders S."/>
            <person name="Thurston S."/>
            <person name="Parkhill J."/>
            <person name="Willassen N.P."/>
            <person name="Thomson N.R."/>
        </authorList>
    </citation>
    <scope>NUCLEOTIDE SEQUENCE [LARGE SCALE GENOMIC DNA]</scope>
    <source>
        <strain evidence="1 2">LFI1238</strain>
    </source>
</reference>
<protein>
    <submittedName>
        <fullName evidence="1">Uncharacterized protein</fullName>
    </submittedName>
</protein>
<dbReference type="EMBL" id="FM178379">
    <property type="protein sequence ID" value="CAQ79058.1"/>
    <property type="molecule type" value="Genomic_DNA"/>
</dbReference>
<dbReference type="eggNOG" id="ENOG5030QT3">
    <property type="taxonomic scope" value="Bacteria"/>
</dbReference>
<proteinExistence type="predicted"/>
<organism evidence="1 2">
    <name type="scientific">Aliivibrio salmonicida (strain LFI1238)</name>
    <name type="common">Vibrio salmonicida (strain LFI1238)</name>
    <dbReference type="NCBI Taxonomy" id="316275"/>
    <lineage>
        <taxon>Bacteria</taxon>
        <taxon>Pseudomonadati</taxon>
        <taxon>Pseudomonadota</taxon>
        <taxon>Gammaproteobacteria</taxon>
        <taxon>Vibrionales</taxon>
        <taxon>Vibrionaceae</taxon>
        <taxon>Aliivibrio</taxon>
    </lineage>
</organism>
<dbReference type="KEGG" id="vsa:VSAL_I1373"/>
<sequence length="53" mass="5857">MRKRYTTEGDTTSKKEKEAYPILALCKNCVGSYTVINEGERTHVACAKCGADD</sequence>
<dbReference type="RefSeq" id="WP_012550069.1">
    <property type="nucleotide sequence ID" value="NC_011312.1"/>
</dbReference>
<evidence type="ECO:0000313" key="1">
    <source>
        <dbReference type="EMBL" id="CAQ79058.1"/>
    </source>
</evidence>
<keyword evidence="2" id="KW-1185">Reference proteome</keyword>
<name>B6EKH3_ALISL</name>
<dbReference type="AlphaFoldDB" id="B6EKH3"/>
<dbReference type="HOGENOM" id="CLU_3057811_0_0_6"/>
<accession>B6EKH3</accession>
<evidence type="ECO:0000313" key="2">
    <source>
        <dbReference type="Proteomes" id="UP000001730"/>
    </source>
</evidence>